<organism evidence="2 3">
    <name type="scientific">Cochliobolus sativus (strain ND90Pr / ATCC 201652)</name>
    <name type="common">Common root rot and spot blotch fungus</name>
    <name type="synonym">Bipolaris sorokiniana</name>
    <dbReference type="NCBI Taxonomy" id="665912"/>
    <lineage>
        <taxon>Eukaryota</taxon>
        <taxon>Fungi</taxon>
        <taxon>Dikarya</taxon>
        <taxon>Ascomycota</taxon>
        <taxon>Pezizomycotina</taxon>
        <taxon>Dothideomycetes</taxon>
        <taxon>Pleosporomycetidae</taxon>
        <taxon>Pleosporales</taxon>
        <taxon>Pleosporineae</taxon>
        <taxon>Pleosporaceae</taxon>
        <taxon>Bipolaris</taxon>
    </lineage>
</organism>
<dbReference type="HOGENOM" id="CLU_2454583_0_0_1"/>
<dbReference type="Proteomes" id="UP000016934">
    <property type="component" value="Unassembled WGS sequence"/>
</dbReference>
<feature type="compositionally biased region" description="Polar residues" evidence="1">
    <location>
        <begin position="1"/>
        <end position="24"/>
    </location>
</feature>
<dbReference type="GeneID" id="19136552"/>
<dbReference type="AlphaFoldDB" id="M2RRA6"/>
<dbReference type="EMBL" id="KB445637">
    <property type="protein sequence ID" value="EMD69084.1"/>
    <property type="molecule type" value="Genomic_DNA"/>
</dbReference>
<sequence length="89" mass="9880">MSTPPCVRSSCTAAHSARPSTTSRCPRRHRTVAQGVSGFGCVLVHFDLSAPHLLHSARNIVSKKSLRVRLVPWDEKGPAVEWRFTWMGL</sequence>
<feature type="region of interest" description="Disordered" evidence="1">
    <location>
        <begin position="1"/>
        <end position="26"/>
    </location>
</feature>
<evidence type="ECO:0000256" key="1">
    <source>
        <dbReference type="SAM" id="MobiDB-lite"/>
    </source>
</evidence>
<dbReference type="KEGG" id="bsc:COCSADRAFT_31854"/>
<gene>
    <name evidence="2" type="ORF">COCSADRAFT_31854</name>
</gene>
<accession>M2RRA6</accession>
<evidence type="ECO:0000313" key="3">
    <source>
        <dbReference type="Proteomes" id="UP000016934"/>
    </source>
</evidence>
<reference evidence="3" key="2">
    <citation type="journal article" date="2013" name="PLoS Genet.">
        <title>Comparative genome structure, secondary metabolite, and effector coding capacity across Cochliobolus pathogens.</title>
        <authorList>
            <person name="Condon B.J."/>
            <person name="Leng Y."/>
            <person name="Wu D."/>
            <person name="Bushley K.E."/>
            <person name="Ohm R.A."/>
            <person name="Otillar R."/>
            <person name="Martin J."/>
            <person name="Schackwitz W."/>
            <person name="Grimwood J."/>
            <person name="MohdZainudin N."/>
            <person name="Xue C."/>
            <person name="Wang R."/>
            <person name="Manning V.A."/>
            <person name="Dhillon B."/>
            <person name="Tu Z.J."/>
            <person name="Steffenson B.J."/>
            <person name="Salamov A."/>
            <person name="Sun H."/>
            <person name="Lowry S."/>
            <person name="LaButti K."/>
            <person name="Han J."/>
            <person name="Copeland A."/>
            <person name="Lindquist E."/>
            <person name="Barry K."/>
            <person name="Schmutz J."/>
            <person name="Baker S.E."/>
            <person name="Ciuffetti L.M."/>
            <person name="Grigoriev I.V."/>
            <person name="Zhong S."/>
            <person name="Turgeon B.G."/>
        </authorList>
    </citation>
    <scope>NUCLEOTIDE SEQUENCE [LARGE SCALE GENOMIC DNA]</scope>
    <source>
        <strain evidence="3">ND90Pr / ATCC 201652</strain>
    </source>
</reference>
<reference evidence="2 3" key="1">
    <citation type="journal article" date="2012" name="PLoS Pathog.">
        <title>Diverse lifestyles and strategies of plant pathogenesis encoded in the genomes of eighteen Dothideomycetes fungi.</title>
        <authorList>
            <person name="Ohm R.A."/>
            <person name="Feau N."/>
            <person name="Henrissat B."/>
            <person name="Schoch C.L."/>
            <person name="Horwitz B.A."/>
            <person name="Barry K.W."/>
            <person name="Condon B.J."/>
            <person name="Copeland A.C."/>
            <person name="Dhillon B."/>
            <person name="Glaser F."/>
            <person name="Hesse C.N."/>
            <person name="Kosti I."/>
            <person name="LaButti K."/>
            <person name="Lindquist E.A."/>
            <person name="Lucas S."/>
            <person name="Salamov A.A."/>
            <person name="Bradshaw R.E."/>
            <person name="Ciuffetti L."/>
            <person name="Hamelin R.C."/>
            <person name="Kema G.H.J."/>
            <person name="Lawrence C."/>
            <person name="Scott J.A."/>
            <person name="Spatafora J.W."/>
            <person name="Turgeon B.G."/>
            <person name="de Wit P.J.G.M."/>
            <person name="Zhong S."/>
            <person name="Goodwin S.B."/>
            <person name="Grigoriev I.V."/>
        </authorList>
    </citation>
    <scope>NUCLEOTIDE SEQUENCE [LARGE SCALE GENOMIC DNA]</scope>
    <source>
        <strain evidence="3">ND90Pr / ATCC 201652</strain>
    </source>
</reference>
<evidence type="ECO:0000313" key="2">
    <source>
        <dbReference type="EMBL" id="EMD69084.1"/>
    </source>
</evidence>
<dbReference type="RefSeq" id="XP_007694128.1">
    <property type="nucleotide sequence ID" value="XM_007695938.1"/>
</dbReference>
<keyword evidence="3" id="KW-1185">Reference proteome</keyword>
<protein>
    <submittedName>
        <fullName evidence="2">Uncharacterized protein</fullName>
    </submittedName>
</protein>
<name>M2RRA6_COCSN</name>
<proteinExistence type="predicted"/>